<accession>A0A7X0CD90</accession>
<reference evidence="8 9" key="1">
    <citation type="submission" date="2020-08" db="EMBL/GenBank/DDBJ databases">
        <title>The Agave Microbiome: Exploring the role of microbial communities in plant adaptations to desert environments.</title>
        <authorList>
            <person name="Partida-Martinez L.P."/>
        </authorList>
    </citation>
    <scope>NUCLEOTIDE SEQUENCE [LARGE SCALE GENOMIC DNA]</scope>
    <source>
        <strain evidence="8 9">AT3.2</strain>
    </source>
</reference>
<dbReference type="Pfam" id="PF13442">
    <property type="entry name" value="Cytochrome_CBB3"/>
    <property type="match status" value="1"/>
</dbReference>
<evidence type="ECO:0000256" key="2">
    <source>
        <dbReference type="ARBA" id="ARBA00022617"/>
    </source>
</evidence>
<dbReference type="InterPro" id="IPR009056">
    <property type="entry name" value="Cyt_c-like_dom"/>
</dbReference>
<dbReference type="EMBL" id="JACHBX010000001">
    <property type="protein sequence ID" value="MBB6133288.1"/>
    <property type="molecule type" value="Genomic_DNA"/>
</dbReference>
<evidence type="ECO:0000256" key="4">
    <source>
        <dbReference type="ARBA" id="ARBA00022982"/>
    </source>
</evidence>
<keyword evidence="9" id="KW-1185">Reference proteome</keyword>
<dbReference type="GO" id="GO:0005506">
    <property type="term" value="F:iron ion binding"/>
    <property type="evidence" value="ECO:0007669"/>
    <property type="project" value="InterPro"/>
</dbReference>
<name>A0A7X0CD90_9BURK</name>
<keyword evidence="3 6" id="KW-0479">Metal-binding</keyword>
<dbReference type="PRINTS" id="PR00605">
    <property type="entry name" value="CYTCHROMECIC"/>
</dbReference>
<dbReference type="Gene3D" id="1.10.760.10">
    <property type="entry name" value="Cytochrome c-like domain"/>
    <property type="match status" value="1"/>
</dbReference>
<evidence type="ECO:0000256" key="3">
    <source>
        <dbReference type="ARBA" id="ARBA00022723"/>
    </source>
</evidence>
<dbReference type="AlphaFoldDB" id="A0A7X0CD90"/>
<evidence type="ECO:0000313" key="9">
    <source>
        <dbReference type="Proteomes" id="UP000540787"/>
    </source>
</evidence>
<evidence type="ECO:0000259" key="7">
    <source>
        <dbReference type="PROSITE" id="PS51007"/>
    </source>
</evidence>
<evidence type="ECO:0000256" key="1">
    <source>
        <dbReference type="ARBA" id="ARBA00022448"/>
    </source>
</evidence>
<dbReference type="Proteomes" id="UP000540787">
    <property type="component" value="Unassembled WGS sequence"/>
</dbReference>
<keyword evidence="4" id="KW-0249">Electron transport</keyword>
<organism evidence="8 9">
    <name type="scientific">Massilia aurea</name>
    <dbReference type="NCBI Taxonomy" id="373040"/>
    <lineage>
        <taxon>Bacteria</taxon>
        <taxon>Pseudomonadati</taxon>
        <taxon>Pseudomonadota</taxon>
        <taxon>Betaproteobacteria</taxon>
        <taxon>Burkholderiales</taxon>
        <taxon>Oxalobacteraceae</taxon>
        <taxon>Telluria group</taxon>
        <taxon>Massilia</taxon>
    </lineage>
</organism>
<keyword evidence="5 6" id="KW-0408">Iron</keyword>
<evidence type="ECO:0000256" key="6">
    <source>
        <dbReference type="PROSITE-ProRule" id="PRU00433"/>
    </source>
</evidence>
<proteinExistence type="predicted"/>
<dbReference type="GO" id="GO:0020037">
    <property type="term" value="F:heme binding"/>
    <property type="evidence" value="ECO:0007669"/>
    <property type="project" value="InterPro"/>
</dbReference>
<dbReference type="InterPro" id="IPR051459">
    <property type="entry name" value="Cytochrome_c-type_DH"/>
</dbReference>
<dbReference type="PROSITE" id="PS51007">
    <property type="entry name" value="CYTC"/>
    <property type="match status" value="1"/>
</dbReference>
<gene>
    <name evidence="8" type="ORF">HD842_001399</name>
</gene>
<dbReference type="SUPFAM" id="SSF46626">
    <property type="entry name" value="Cytochrome c"/>
    <property type="match status" value="1"/>
</dbReference>
<feature type="domain" description="Cytochrome c" evidence="7">
    <location>
        <begin position="38"/>
        <end position="116"/>
    </location>
</feature>
<comment type="caution">
    <text evidence="8">The sequence shown here is derived from an EMBL/GenBank/DDBJ whole genome shotgun (WGS) entry which is preliminary data.</text>
</comment>
<keyword evidence="1" id="KW-0813">Transport</keyword>
<dbReference type="InterPro" id="IPR008168">
    <property type="entry name" value="Cyt_C_IC"/>
</dbReference>
<evidence type="ECO:0000313" key="8">
    <source>
        <dbReference type="EMBL" id="MBB6133288.1"/>
    </source>
</evidence>
<sequence>MAAGRDAAPEGQRMKTPIVALASAVLWAGAVQAQAQAPAPADGKTLFAKNCAACHQANGRGIPGAFPALVASPVAIGPADAVAEVLLKGRGGMPDFSTSLDDADIAAVLTYARSSWGNHAPPITGTEVSMRRAALQVAPAGDSRFGNKH</sequence>
<protein>
    <submittedName>
        <fullName evidence="8">Mono/diheme cytochrome c family protein</fullName>
    </submittedName>
</protein>
<dbReference type="PANTHER" id="PTHR35008">
    <property type="entry name" value="BLL4482 PROTEIN-RELATED"/>
    <property type="match status" value="1"/>
</dbReference>
<evidence type="ECO:0000256" key="5">
    <source>
        <dbReference type="ARBA" id="ARBA00023004"/>
    </source>
</evidence>
<dbReference type="InterPro" id="IPR036909">
    <property type="entry name" value="Cyt_c-like_dom_sf"/>
</dbReference>
<dbReference type="PANTHER" id="PTHR35008:SF8">
    <property type="entry name" value="ALCOHOL DEHYDROGENASE CYTOCHROME C SUBUNIT"/>
    <property type="match status" value="1"/>
</dbReference>
<keyword evidence="2 6" id="KW-0349">Heme</keyword>
<dbReference type="GO" id="GO:0009055">
    <property type="term" value="F:electron transfer activity"/>
    <property type="evidence" value="ECO:0007669"/>
    <property type="project" value="InterPro"/>
</dbReference>